<feature type="domain" description="GH3 middle" evidence="1">
    <location>
        <begin position="211"/>
        <end position="283"/>
    </location>
</feature>
<dbReference type="Proteomes" id="UP000030746">
    <property type="component" value="Unassembled WGS sequence"/>
</dbReference>
<gene>
    <name evidence="3" type="ORF">LOTGIDRAFT_138206</name>
</gene>
<proteinExistence type="predicted"/>
<dbReference type="OrthoDB" id="6101895at2759"/>
<keyword evidence="4" id="KW-1185">Reference proteome</keyword>
<dbReference type="PANTHER" id="PTHR31901">
    <property type="entry name" value="GH3 DOMAIN-CONTAINING PROTEIN"/>
    <property type="match status" value="1"/>
</dbReference>
<dbReference type="EMBL" id="KB200183">
    <property type="protein sequence ID" value="ESP02548.1"/>
    <property type="molecule type" value="Genomic_DNA"/>
</dbReference>
<evidence type="ECO:0000313" key="4">
    <source>
        <dbReference type="Proteomes" id="UP000030746"/>
    </source>
</evidence>
<evidence type="ECO:0000259" key="2">
    <source>
        <dbReference type="Pfam" id="PF23572"/>
    </source>
</evidence>
<evidence type="ECO:0000259" key="1">
    <source>
        <dbReference type="Pfam" id="PF23571"/>
    </source>
</evidence>
<organism evidence="3 4">
    <name type="scientific">Lottia gigantea</name>
    <name type="common">Giant owl limpet</name>
    <dbReference type="NCBI Taxonomy" id="225164"/>
    <lineage>
        <taxon>Eukaryota</taxon>
        <taxon>Metazoa</taxon>
        <taxon>Spiralia</taxon>
        <taxon>Lophotrochozoa</taxon>
        <taxon>Mollusca</taxon>
        <taxon>Gastropoda</taxon>
        <taxon>Patellogastropoda</taxon>
        <taxon>Lottioidea</taxon>
        <taxon>Lottiidae</taxon>
        <taxon>Lottia</taxon>
    </lineage>
</organism>
<dbReference type="HOGENOM" id="CLU_016249_3_0_1"/>
<feature type="domain" description="GH3 C-terminal" evidence="2">
    <location>
        <begin position="308"/>
        <end position="418"/>
    </location>
</feature>
<dbReference type="OMA" id="TIMEECC"/>
<dbReference type="GO" id="GO:0005737">
    <property type="term" value="C:cytoplasm"/>
    <property type="evidence" value="ECO:0007669"/>
    <property type="project" value="TreeGrafter"/>
</dbReference>
<dbReference type="KEGG" id="lgi:LOTGIDRAFT_138206"/>
<evidence type="ECO:0008006" key="5">
    <source>
        <dbReference type="Google" id="ProtNLM"/>
    </source>
</evidence>
<sequence length="430" mass="50038">MIVSLEKDLIPLKKWPQIFIKPGVKFNKRGIQRGSSSTLFKRMPHTQSPSAAFYITNELSSIYVHAVFAIQLSDANLLFLQIAPIALLFFKMIEKNWEIMCNDIESGTISRDVIIDDDVRQQINEEFEPDPGRAAELRSIFRRGMKNIVRRIWPEMAQLVFLASATYSAQTKIVKEEYARDVAISSNIHMATEGVYGIKAIHPIYPDDFEYVFLVNYQFFEFIHIVDIDEENPKTLLLHELKVNEKYELVITTREGLYRYRTQDIIKVTGYQDSTPQYQLLGRSGDVLNLRSEKVHVDMVIKALYYSANWSDLQIANYTCTENIHVENILGIGDLYYVIFVEFTTDIKMNDEQILQIDEVLSNHVENYKDNRKNGAIQAVKIEQVKIGTFDKLRNMQLENNPDCCFGQYKTPRILRRRDYLKFLLDLRIA</sequence>
<accession>V4AY97</accession>
<dbReference type="CTD" id="20234019"/>
<reference evidence="3 4" key="1">
    <citation type="journal article" date="2013" name="Nature">
        <title>Insights into bilaterian evolution from three spiralian genomes.</title>
        <authorList>
            <person name="Simakov O."/>
            <person name="Marletaz F."/>
            <person name="Cho S.J."/>
            <person name="Edsinger-Gonzales E."/>
            <person name="Havlak P."/>
            <person name="Hellsten U."/>
            <person name="Kuo D.H."/>
            <person name="Larsson T."/>
            <person name="Lv J."/>
            <person name="Arendt D."/>
            <person name="Savage R."/>
            <person name="Osoegawa K."/>
            <person name="de Jong P."/>
            <person name="Grimwood J."/>
            <person name="Chapman J.A."/>
            <person name="Shapiro H."/>
            <person name="Aerts A."/>
            <person name="Otillar R.P."/>
            <person name="Terry A.Y."/>
            <person name="Boore J.L."/>
            <person name="Grigoriev I.V."/>
            <person name="Lindberg D.R."/>
            <person name="Seaver E.C."/>
            <person name="Weisblat D.A."/>
            <person name="Putnam N.H."/>
            <person name="Rokhsar D.S."/>
        </authorList>
    </citation>
    <scope>NUCLEOTIDE SEQUENCE [LARGE SCALE GENOMIC DNA]</scope>
</reference>
<protein>
    <recommendedName>
        <fullName evidence="5">GH3 auxin-responsive promoter</fullName>
    </recommendedName>
</protein>
<dbReference type="Pfam" id="PF03321">
    <property type="entry name" value="GH3"/>
    <property type="match status" value="1"/>
</dbReference>
<dbReference type="InterPro" id="IPR055377">
    <property type="entry name" value="GH3_M"/>
</dbReference>
<dbReference type="AlphaFoldDB" id="V4AY97"/>
<dbReference type="PANTHER" id="PTHR31901:SF9">
    <property type="entry name" value="GH3 DOMAIN-CONTAINING PROTEIN"/>
    <property type="match status" value="1"/>
</dbReference>
<dbReference type="InterPro" id="IPR004993">
    <property type="entry name" value="GH3"/>
</dbReference>
<dbReference type="InterPro" id="IPR055378">
    <property type="entry name" value="GH3_C"/>
</dbReference>
<evidence type="ECO:0000313" key="3">
    <source>
        <dbReference type="EMBL" id="ESP02548.1"/>
    </source>
</evidence>
<name>V4AY97_LOTGI</name>
<dbReference type="Pfam" id="PF23572">
    <property type="entry name" value="GH3_C"/>
    <property type="match status" value="1"/>
</dbReference>
<dbReference type="RefSeq" id="XP_009046764.1">
    <property type="nucleotide sequence ID" value="XM_009048516.1"/>
</dbReference>
<dbReference type="GO" id="GO:0016881">
    <property type="term" value="F:acid-amino acid ligase activity"/>
    <property type="evidence" value="ECO:0007669"/>
    <property type="project" value="TreeGrafter"/>
</dbReference>
<dbReference type="Pfam" id="PF23571">
    <property type="entry name" value="GH3_M"/>
    <property type="match status" value="1"/>
</dbReference>
<dbReference type="GeneID" id="20234019"/>